<gene>
    <name evidence="2" type="ORF">BSL78_20372</name>
</gene>
<sequence length="349" mass="39656">MISNDLTHDYHLVNAFQQVVCQHLTLARKLPVTRLYRYSDGCSSQYKSKGPISDISYSIEDYGFPIQHNFSGTRHGKGASDGESAVVKFHASTAVKTGSVIIKDARGLYDYCQEKLTRGIESGNCCDKFLRTIFYVHQEEVDRERYHRSVKTVPGTRNIHCVKSIKGGVVSVRNLSCFCTACVKEDDTDCENHLYVNDWKNFKLSAQGDNGDTDDVTPSNSKTYDAPPNTSAEVIADPQMTRYKIGPHQRGINMEKEKYYAVFYDNEYYVGKLVDLDGDFFIFKFLHRVRNAKSMIYDWPKRPDSEKIHGKYVIHGPLHMIGNGPFAIAGQAKVDALYNEMKMKVQHEV</sequence>
<dbReference type="OrthoDB" id="10065669at2759"/>
<organism evidence="2 3">
    <name type="scientific">Stichopus japonicus</name>
    <name type="common">Sea cucumber</name>
    <dbReference type="NCBI Taxonomy" id="307972"/>
    <lineage>
        <taxon>Eukaryota</taxon>
        <taxon>Metazoa</taxon>
        <taxon>Echinodermata</taxon>
        <taxon>Eleutherozoa</taxon>
        <taxon>Echinozoa</taxon>
        <taxon>Holothuroidea</taxon>
        <taxon>Aspidochirotacea</taxon>
        <taxon>Aspidochirotida</taxon>
        <taxon>Stichopodidae</taxon>
        <taxon>Apostichopus</taxon>
    </lineage>
</organism>
<evidence type="ECO:0000256" key="1">
    <source>
        <dbReference type="SAM" id="MobiDB-lite"/>
    </source>
</evidence>
<accession>A0A2G8K441</accession>
<dbReference type="PANTHER" id="PTHR46601:SF1">
    <property type="entry name" value="ADF-H DOMAIN-CONTAINING PROTEIN"/>
    <property type="match status" value="1"/>
</dbReference>
<name>A0A2G8K441_STIJA</name>
<reference evidence="2 3" key="1">
    <citation type="journal article" date="2017" name="PLoS Biol.">
        <title>The sea cucumber genome provides insights into morphological evolution and visceral regeneration.</title>
        <authorList>
            <person name="Zhang X."/>
            <person name="Sun L."/>
            <person name="Yuan J."/>
            <person name="Sun Y."/>
            <person name="Gao Y."/>
            <person name="Zhang L."/>
            <person name="Li S."/>
            <person name="Dai H."/>
            <person name="Hamel J.F."/>
            <person name="Liu C."/>
            <person name="Yu Y."/>
            <person name="Liu S."/>
            <person name="Lin W."/>
            <person name="Guo K."/>
            <person name="Jin S."/>
            <person name="Xu P."/>
            <person name="Storey K.B."/>
            <person name="Huan P."/>
            <person name="Zhang T."/>
            <person name="Zhou Y."/>
            <person name="Zhang J."/>
            <person name="Lin C."/>
            <person name="Li X."/>
            <person name="Xing L."/>
            <person name="Huo D."/>
            <person name="Sun M."/>
            <person name="Wang L."/>
            <person name="Mercier A."/>
            <person name="Li F."/>
            <person name="Yang H."/>
            <person name="Xiang J."/>
        </authorList>
    </citation>
    <scope>NUCLEOTIDE SEQUENCE [LARGE SCALE GENOMIC DNA]</scope>
    <source>
        <strain evidence="2">Shaxun</strain>
        <tissue evidence="2">Muscle</tissue>
    </source>
</reference>
<dbReference type="EMBL" id="MRZV01000905">
    <property type="protein sequence ID" value="PIK42770.1"/>
    <property type="molecule type" value="Genomic_DNA"/>
</dbReference>
<dbReference type="STRING" id="307972.A0A2G8K441"/>
<protein>
    <submittedName>
        <fullName evidence="2">Uncharacterized protein</fullName>
    </submittedName>
</protein>
<feature type="compositionally biased region" description="Polar residues" evidence="1">
    <location>
        <begin position="216"/>
        <end position="229"/>
    </location>
</feature>
<proteinExistence type="predicted"/>
<dbReference type="AlphaFoldDB" id="A0A2G8K441"/>
<dbReference type="Proteomes" id="UP000230750">
    <property type="component" value="Unassembled WGS sequence"/>
</dbReference>
<evidence type="ECO:0000313" key="2">
    <source>
        <dbReference type="EMBL" id="PIK42770.1"/>
    </source>
</evidence>
<dbReference type="PANTHER" id="PTHR46601">
    <property type="entry name" value="ULP_PROTEASE DOMAIN-CONTAINING PROTEIN"/>
    <property type="match status" value="1"/>
</dbReference>
<evidence type="ECO:0000313" key="3">
    <source>
        <dbReference type="Proteomes" id="UP000230750"/>
    </source>
</evidence>
<comment type="caution">
    <text evidence="2">The sequence shown here is derived from an EMBL/GenBank/DDBJ whole genome shotgun (WGS) entry which is preliminary data.</text>
</comment>
<keyword evidence="3" id="KW-1185">Reference proteome</keyword>
<feature type="region of interest" description="Disordered" evidence="1">
    <location>
        <begin position="209"/>
        <end position="229"/>
    </location>
</feature>